<evidence type="ECO:0000256" key="9">
    <source>
        <dbReference type="RuleBase" id="RU003811"/>
    </source>
</evidence>
<protein>
    <recommendedName>
        <fullName evidence="8 10">NH(3)-dependent NAD(+) synthetase</fullName>
        <ecNumber evidence="8 10">6.3.1.5</ecNumber>
    </recommendedName>
</protein>
<feature type="binding site" evidence="8">
    <location>
        <position position="136"/>
    </location>
    <ligand>
        <name>ATP</name>
        <dbReference type="ChEBI" id="CHEBI:30616"/>
    </ligand>
</feature>
<evidence type="ECO:0000256" key="2">
    <source>
        <dbReference type="ARBA" id="ARBA00022598"/>
    </source>
</evidence>
<feature type="binding site" evidence="8">
    <location>
        <position position="141"/>
    </location>
    <ligand>
        <name>Mg(2+)</name>
        <dbReference type="ChEBI" id="CHEBI:18420"/>
    </ligand>
</feature>
<feature type="binding site" evidence="8">
    <location>
        <position position="165"/>
    </location>
    <ligand>
        <name>ATP</name>
        <dbReference type="ChEBI" id="CHEBI:30616"/>
    </ligand>
</feature>
<dbReference type="HAMAP" id="MF_00193">
    <property type="entry name" value="NadE_ammonia_dep"/>
    <property type="match status" value="1"/>
</dbReference>
<dbReference type="GO" id="GO:0046872">
    <property type="term" value="F:metal ion binding"/>
    <property type="evidence" value="ECO:0007669"/>
    <property type="project" value="UniProtKB-KW"/>
</dbReference>
<dbReference type="Proteomes" id="UP000741360">
    <property type="component" value="Unassembled WGS sequence"/>
</dbReference>
<feature type="binding site" evidence="8">
    <location>
        <position position="187"/>
    </location>
    <ligand>
        <name>ATP</name>
        <dbReference type="ChEBI" id="CHEBI:30616"/>
    </ligand>
</feature>
<comment type="caution">
    <text evidence="12">The sequence shown here is derived from an EMBL/GenBank/DDBJ whole genome shotgun (WGS) entry which is preliminary data.</text>
</comment>
<feature type="binding site" evidence="8">
    <location>
        <begin position="34"/>
        <end position="41"/>
    </location>
    <ligand>
        <name>ATP</name>
        <dbReference type="ChEBI" id="CHEBI:30616"/>
    </ligand>
</feature>
<dbReference type="InterPro" id="IPR014729">
    <property type="entry name" value="Rossmann-like_a/b/a_fold"/>
</dbReference>
<keyword evidence="6 8" id="KW-0460">Magnesium</keyword>
<evidence type="ECO:0000256" key="6">
    <source>
        <dbReference type="ARBA" id="ARBA00022842"/>
    </source>
</evidence>
<comment type="caution">
    <text evidence="8">Lacks conserved residue(s) required for the propagation of feature annotation.</text>
</comment>
<keyword evidence="3 8" id="KW-0479">Metal-binding</keyword>
<evidence type="ECO:0000313" key="13">
    <source>
        <dbReference type="Proteomes" id="UP000741360"/>
    </source>
</evidence>
<dbReference type="InterPro" id="IPR022926">
    <property type="entry name" value="NH(3)-dep_NAD(+)_synth"/>
</dbReference>
<proteinExistence type="inferred from homology"/>
<feature type="domain" description="NAD/GMP synthase" evidence="11">
    <location>
        <begin position="14"/>
        <end position="251"/>
    </location>
</feature>
<feature type="binding site" description="in other chain" evidence="8">
    <location>
        <position position="116"/>
    </location>
    <ligand>
        <name>deamido-NAD(+)</name>
        <dbReference type="ChEBI" id="CHEBI:58437"/>
        <note>ligand shared between two neighboring subunits</note>
    </ligand>
</feature>
<evidence type="ECO:0000256" key="3">
    <source>
        <dbReference type="ARBA" id="ARBA00022723"/>
    </source>
</evidence>
<dbReference type="GO" id="GO:0008795">
    <property type="term" value="F:NAD+ synthase activity"/>
    <property type="evidence" value="ECO:0007669"/>
    <property type="project" value="UniProtKB-UniRule"/>
</dbReference>
<name>A0A932GP12_UNCTE</name>
<reference evidence="12" key="1">
    <citation type="submission" date="2020-07" db="EMBL/GenBank/DDBJ databases">
        <title>Huge and variable diversity of episymbiotic CPR bacteria and DPANN archaea in groundwater ecosystems.</title>
        <authorList>
            <person name="He C.Y."/>
            <person name="Keren R."/>
            <person name="Whittaker M."/>
            <person name="Farag I.F."/>
            <person name="Doudna J."/>
            <person name="Cate J.H.D."/>
            <person name="Banfield J.F."/>
        </authorList>
    </citation>
    <scope>NUCLEOTIDE SEQUENCE</scope>
    <source>
        <strain evidence="12">NC_groundwater_717_Ag_S-0.2um_59_8</strain>
    </source>
</reference>
<dbReference type="GO" id="GO:0004359">
    <property type="term" value="F:glutaminase activity"/>
    <property type="evidence" value="ECO:0007669"/>
    <property type="project" value="InterPro"/>
</dbReference>
<dbReference type="NCBIfam" id="TIGR00552">
    <property type="entry name" value="nadE"/>
    <property type="match status" value="1"/>
</dbReference>
<evidence type="ECO:0000259" key="11">
    <source>
        <dbReference type="Pfam" id="PF02540"/>
    </source>
</evidence>
<gene>
    <name evidence="8" type="primary">nadE</name>
    <name evidence="12" type="ORF">HYY65_06425</name>
</gene>
<dbReference type="NCBIfam" id="NF010587">
    <property type="entry name" value="PRK13980.1"/>
    <property type="match status" value="1"/>
</dbReference>
<dbReference type="InterPro" id="IPR003694">
    <property type="entry name" value="NAD_synthase"/>
</dbReference>
<evidence type="ECO:0000256" key="5">
    <source>
        <dbReference type="ARBA" id="ARBA00022840"/>
    </source>
</evidence>
<dbReference type="PANTHER" id="PTHR23090:SF9">
    <property type="entry name" value="GLUTAMINE-DEPENDENT NAD(+) SYNTHETASE"/>
    <property type="match status" value="1"/>
</dbReference>
<accession>A0A932GP12</accession>
<keyword evidence="5 8" id="KW-0067">ATP-binding</keyword>
<dbReference type="GO" id="GO:0003952">
    <property type="term" value="F:NAD+ synthase (glutamine-hydrolyzing) activity"/>
    <property type="evidence" value="ECO:0007669"/>
    <property type="project" value="InterPro"/>
</dbReference>
<sequence>MSEVRISVELVRRMLTGFIRNEVTKTGHERVVVGLSGGIDSSLSAYLGAEALGPAQVLGLIMPYRTSSSQSLEDARRVVAVLGIRSRVIDITPMIDAYFAAFPEADPVRRGNKMARERMTILYDFSMVEKALVLGTSNKTELLLGYGTLHGDMASAINPLGDLYKTQVRQLAEAMGIPETILRKPPTADLWQGQSDEGELGFTYAEVDRLLYYMVDRRYNEEQLQDLGFEPDFVTRVTKLVQGSQYKRRLPVIAKISNRTIDRDFRYARDWGR</sequence>
<dbReference type="SUPFAM" id="SSF52402">
    <property type="entry name" value="Adenine nucleotide alpha hydrolases-like"/>
    <property type="match status" value="1"/>
</dbReference>
<organism evidence="12 13">
    <name type="scientific">Tectimicrobiota bacterium</name>
    <dbReference type="NCBI Taxonomy" id="2528274"/>
    <lineage>
        <taxon>Bacteria</taxon>
        <taxon>Pseudomonadati</taxon>
        <taxon>Nitrospinota/Tectimicrobiota group</taxon>
        <taxon>Candidatus Tectimicrobiota</taxon>
    </lineage>
</organism>
<dbReference type="EMBL" id="JACPSX010000111">
    <property type="protein sequence ID" value="MBI3014683.1"/>
    <property type="molecule type" value="Genomic_DNA"/>
</dbReference>
<evidence type="ECO:0000256" key="4">
    <source>
        <dbReference type="ARBA" id="ARBA00022741"/>
    </source>
</evidence>
<dbReference type="GO" id="GO:0005524">
    <property type="term" value="F:ATP binding"/>
    <property type="evidence" value="ECO:0007669"/>
    <property type="project" value="UniProtKB-UniRule"/>
</dbReference>
<dbReference type="GO" id="GO:0009435">
    <property type="term" value="P:NAD+ biosynthetic process"/>
    <property type="evidence" value="ECO:0007669"/>
    <property type="project" value="UniProtKB-UniRule"/>
</dbReference>
<keyword evidence="4 8" id="KW-0547">Nucleotide-binding</keyword>
<dbReference type="CDD" id="cd00553">
    <property type="entry name" value="NAD_synthase"/>
    <property type="match status" value="1"/>
</dbReference>
<evidence type="ECO:0000313" key="12">
    <source>
        <dbReference type="EMBL" id="MBI3014683.1"/>
    </source>
</evidence>
<dbReference type="GO" id="GO:0005737">
    <property type="term" value="C:cytoplasm"/>
    <property type="evidence" value="ECO:0007669"/>
    <property type="project" value="InterPro"/>
</dbReference>
<evidence type="ECO:0000256" key="1">
    <source>
        <dbReference type="ARBA" id="ARBA00005859"/>
    </source>
</evidence>
<dbReference type="Pfam" id="PF02540">
    <property type="entry name" value="NAD_synthase"/>
    <property type="match status" value="1"/>
</dbReference>
<keyword evidence="2 8" id="KW-0436">Ligase</keyword>
<dbReference type="EC" id="6.3.1.5" evidence="8 10"/>
<dbReference type="PANTHER" id="PTHR23090">
    <property type="entry name" value="NH 3 /GLUTAMINE-DEPENDENT NAD + SYNTHETASE"/>
    <property type="match status" value="1"/>
</dbReference>
<feature type="binding site" evidence="8">
    <location>
        <position position="40"/>
    </location>
    <ligand>
        <name>Mg(2+)</name>
        <dbReference type="ChEBI" id="CHEBI:18420"/>
    </ligand>
</feature>
<comment type="similarity">
    <text evidence="1 8 9">Belongs to the NAD synthetase family.</text>
</comment>
<evidence type="ECO:0000256" key="10">
    <source>
        <dbReference type="RuleBase" id="RU003812"/>
    </source>
</evidence>
<dbReference type="AlphaFoldDB" id="A0A932GP12"/>
<comment type="function">
    <text evidence="8">Catalyzes the ATP-dependent amidation of deamido-NAD to form NAD. Uses ammonia as a nitrogen source.</text>
</comment>
<evidence type="ECO:0000256" key="8">
    <source>
        <dbReference type="HAMAP-Rule" id="MF_00193"/>
    </source>
</evidence>
<dbReference type="FunFam" id="3.40.50.620:FF:000106">
    <property type="entry name" value="Glutamine-dependent NAD(+) synthetase"/>
    <property type="match status" value="1"/>
</dbReference>
<keyword evidence="7 8" id="KW-0520">NAD</keyword>
<comment type="catalytic activity">
    <reaction evidence="8 10">
        <text>deamido-NAD(+) + NH4(+) + ATP = AMP + diphosphate + NAD(+) + H(+)</text>
        <dbReference type="Rhea" id="RHEA:21188"/>
        <dbReference type="ChEBI" id="CHEBI:15378"/>
        <dbReference type="ChEBI" id="CHEBI:28938"/>
        <dbReference type="ChEBI" id="CHEBI:30616"/>
        <dbReference type="ChEBI" id="CHEBI:33019"/>
        <dbReference type="ChEBI" id="CHEBI:57540"/>
        <dbReference type="ChEBI" id="CHEBI:58437"/>
        <dbReference type="ChEBI" id="CHEBI:456215"/>
        <dbReference type="EC" id="6.3.1.5"/>
    </reaction>
</comment>
<evidence type="ECO:0000256" key="7">
    <source>
        <dbReference type="ARBA" id="ARBA00023027"/>
    </source>
</evidence>
<comment type="pathway">
    <text evidence="8">Cofactor biosynthesis; NAD(+) biosynthesis; NAD(+) from deamido-NAD(+) (ammonia route): step 1/1.</text>
</comment>
<dbReference type="InterPro" id="IPR022310">
    <property type="entry name" value="NAD/GMP_synthase"/>
</dbReference>
<comment type="subunit">
    <text evidence="8">Homodimer.</text>
</comment>
<dbReference type="Gene3D" id="3.40.50.620">
    <property type="entry name" value="HUPs"/>
    <property type="match status" value="1"/>
</dbReference>